<dbReference type="Gene3D" id="3.40.50.1390">
    <property type="entry name" value="Resolvase, N-terminal catalytic domain"/>
    <property type="match status" value="1"/>
</dbReference>
<dbReference type="PANTHER" id="PTHR36172:SF1">
    <property type="entry name" value="RESOLVASE-RELATED"/>
    <property type="match status" value="1"/>
</dbReference>
<dbReference type="PROSITE" id="PS51736">
    <property type="entry name" value="RECOMBINASES_3"/>
    <property type="match status" value="1"/>
</dbReference>
<dbReference type="InterPro" id="IPR036162">
    <property type="entry name" value="Resolvase-like_N_sf"/>
</dbReference>
<dbReference type="NCBIfam" id="NF033518">
    <property type="entry name" value="transpos_IS607"/>
    <property type="match status" value="1"/>
</dbReference>
<dbReference type="InterPro" id="IPR048046">
    <property type="entry name" value="Transpos_IS607"/>
</dbReference>
<dbReference type="InterPro" id="IPR041718">
    <property type="entry name" value="IS607_transposase-like"/>
</dbReference>
<dbReference type="Pfam" id="PF00239">
    <property type="entry name" value="Resolvase"/>
    <property type="match status" value="1"/>
</dbReference>
<protein>
    <submittedName>
        <fullName evidence="2">Resolvase YneB</fullName>
    </submittedName>
</protein>
<dbReference type="GO" id="GO:0000150">
    <property type="term" value="F:DNA strand exchange activity"/>
    <property type="evidence" value="ECO:0007669"/>
    <property type="project" value="InterPro"/>
</dbReference>
<dbReference type="InterPro" id="IPR051491">
    <property type="entry name" value="Recombinase/Transposase-rel"/>
</dbReference>
<dbReference type="Gene3D" id="1.10.287.2170">
    <property type="match status" value="1"/>
</dbReference>
<dbReference type="FunFam" id="3.40.50.1390:FF:000002">
    <property type="entry name" value="ORF1 in transposon ISC1904"/>
    <property type="match status" value="1"/>
</dbReference>
<dbReference type="Proteomes" id="UP000503399">
    <property type="component" value="Chromosome"/>
</dbReference>
<accession>A0A6F8ZGG0</accession>
<dbReference type="GO" id="GO:0003677">
    <property type="term" value="F:DNA binding"/>
    <property type="evidence" value="ECO:0007669"/>
    <property type="project" value="InterPro"/>
</dbReference>
<proteinExistence type="predicted"/>
<sequence length="180" mass="19625">MASYKTAWLWWRKGRLPVPARQLPSGTILADMPERPDAGAVLDARVSSADQKTDLDRQVARLAAFAAERGIRVAKVVAEVGSGLNGHRKGLLAALRAPEYGTLVVEHRDRLARFGSESIEAALAASGRRLIVLEPDEVRDDLVQDRIDVLTSFCARLYGRRSARRPAERALACAAEEGSP</sequence>
<reference evidence="2 3" key="1">
    <citation type="submission" date="2020-02" db="EMBL/GenBank/DDBJ databases">
        <authorList>
            <person name="Hogendoorn C."/>
        </authorList>
    </citation>
    <scope>NUCLEOTIDE SEQUENCE [LARGE SCALE GENOMIC DNA]</scope>
    <source>
        <strain evidence="2">R501</strain>
    </source>
</reference>
<evidence type="ECO:0000313" key="2">
    <source>
        <dbReference type="EMBL" id="CAB1128726.1"/>
    </source>
</evidence>
<keyword evidence="3" id="KW-1185">Reference proteome</keyword>
<name>A0A6F8ZGG0_9FIRM</name>
<evidence type="ECO:0000259" key="1">
    <source>
        <dbReference type="PROSITE" id="PS51736"/>
    </source>
</evidence>
<dbReference type="SMART" id="SM00857">
    <property type="entry name" value="Resolvase"/>
    <property type="match status" value="1"/>
</dbReference>
<dbReference type="SUPFAM" id="SSF53041">
    <property type="entry name" value="Resolvase-like"/>
    <property type="match status" value="1"/>
</dbReference>
<dbReference type="AlphaFoldDB" id="A0A6F8ZGG0"/>
<dbReference type="PANTHER" id="PTHR36172">
    <property type="match status" value="1"/>
</dbReference>
<organism evidence="2 3">
    <name type="scientific">Candidatus Hydrogenisulfobacillus filiaventi</name>
    <dbReference type="NCBI Taxonomy" id="2707344"/>
    <lineage>
        <taxon>Bacteria</taxon>
        <taxon>Bacillati</taxon>
        <taxon>Bacillota</taxon>
        <taxon>Clostridia</taxon>
        <taxon>Eubacteriales</taxon>
        <taxon>Clostridiales Family XVII. Incertae Sedis</taxon>
        <taxon>Candidatus Hydrogenisulfobacillus</taxon>
    </lineage>
</organism>
<evidence type="ECO:0000313" key="3">
    <source>
        <dbReference type="Proteomes" id="UP000503399"/>
    </source>
</evidence>
<dbReference type="KEGG" id="hfv:R50_1220"/>
<dbReference type="InterPro" id="IPR006119">
    <property type="entry name" value="Resolv_N"/>
</dbReference>
<feature type="domain" description="Resolvase/invertase-type recombinase catalytic" evidence="1">
    <location>
        <begin position="39"/>
        <end position="178"/>
    </location>
</feature>
<gene>
    <name evidence="2" type="primary">yneB</name>
    <name evidence="2" type="ORF">R50_1220</name>
</gene>
<dbReference type="EMBL" id="LR778114">
    <property type="protein sequence ID" value="CAB1128726.1"/>
    <property type="molecule type" value="Genomic_DNA"/>
</dbReference>
<dbReference type="CDD" id="cd03769">
    <property type="entry name" value="SR_IS607_transposase_like"/>
    <property type="match status" value="1"/>
</dbReference>